<dbReference type="AlphaFoldDB" id="A0A699J4N3"/>
<proteinExistence type="predicted"/>
<comment type="caution">
    <text evidence="2">The sequence shown here is derived from an EMBL/GenBank/DDBJ whole genome shotgun (WGS) entry which is preliminary data.</text>
</comment>
<reference evidence="2" key="1">
    <citation type="journal article" date="2019" name="Sci. Rep.">
        <title>Draft genome of Tanacetum cinerariifolium, the natural source of mosquito coil.</title>
        <authorList>
            <person name="Yamashiro T."/>
            <person name="Shiraishi A."/>
            <person name="Satake H."/>
            <person name="Nakayama K."/>
        </authorList>
    </citation>
    <scope>NUCLEOTIDE SEQUENCE</scope>
</reference>
<evidence type="ECO:0008006" key="3">
    <source>
        <dbReference type="Google" id="ProtNLM"/>
    </source>
</evidence>
<protein>
    <recommendedName>
        <fullName evidence="3">Integrase, catalytic region, zinc finger, CCHC-type, peptidase aspartic, catalytic</fullName>
    </recommendedName>
</protein>
<evidence type="ECO:0000256" key="1">
    <source>
        <dbReference type="SAM" id="Coils"/>
    </source>
</evidence>
<evidence type="ECO:0000313" key="2">
    <source>
        <dbReference type="EMBL" id="GFA10286.1"/>
    </source>
</evidence>
<sequence>MTSLADKAILSGADNRPSMLEKDMYDFWKSRMELYMLNRQHGRMILESVEHGPLLWPTVEEDGVTRVKKYSELSGAEAIQADCDVKATNIILQGLPLEFYALERECKLYDEFDKFAYRKGETLRDFYLRFSLLLNDMNMYNMKLEQFQVNTKFLNTLPPEWSKFVTDVKLVRDLHTTNVDQLHAHLGQHEYHANEVRLMHEQTSDPLALVSQHQLNRPTYQHHHQQSYHQPQFQQQASSYQFSSFVTSYHTPQFVSQRPSSSNLSISYPVNDISSTVNHNAYMASSSVPQIDYALIVHHSCYFKGRHNSMSAGSSRPFASGSVGASGKQRVLQEEELEFLANPGMAESSSNQNVVTTNAAYQVDDLDAYDSDCDELNSAKIALMENLSHYGSDNLAESNTKITSDSNIISYSQYMNESQYNTVQNSNLPALQDDLILSVIEQLKTQVVNCTKINQDNKQVNELLTADLERYRNRERVLKEQKNNDKASTSYEPSLEIETLKHILSEHLKEKESLEQKITLLKK</sequence>
<gene>
    <name evidence="2" type="ORF">Tci_582258</name>
</gene>
<organism evidence="2">
    <name type="scientific">Tanacetum cinerariifolium</name>
    <name type="common">Dalmatian daisy</name>
    <name type="synonym">Chrysanthemum cinerariifolium</name>
    <dbReference type="NCBI Taxonomy" id="118510"/>
    <lineage>
        <taxon>Eukaryota</taxon>
        <taxon>Viridiplantae</taxon>
        <taxon>Streptophyta</taxon>
        <taxon>Embryophyta</taxon>
        <taxon>Tracheophyta</taxon>
        <taxon>Spermatophyta</taxon>
        <taxon>Magnoliopsida</taxon>
        <taxon>eudicotyledons</taxon>
        <taxon>Gunneridae</taxon>
        <taxon>Pentapetalae</taxon>
        <taxon>asterids</taxon>
        <taxon>campanulids</taxon>
        <taxon>Asterales</taxon>
        <taxon>Asteraceae</taxon>
        <taxon>Asteroideae</taxon>
        <taxon>Anthemideae</taxon>
        <taxon>Anthemidinae</taxon>
        <taxon>Tanacetum</taxon>
    </lineage>
</organism>
<feature type="coiled-coil region" evidence="1">
    <location>
        <begin position="454"/>
        <end position="517"/>
    </location>
</feature>
<keyword evidence="1" id="KW-0175">Coiled coil</keyword>
<dbReference type="EMBL" id="BKCJ010369264">
    <property type="protein sequence ID" value="GFA10286.1"/>
    <property type="molecule type" value="Genomic_DNA"/>
</dbReference>
<name>A0A699J4N3_TANCI</name>
<accession>A0A699J4N3</accession>